<dbReference type="InterPro" id="IPR036291">
    <property type="entry name" value="NAD(P)-bd_dom_sf"/>
</dbReference>
<keyword evidence="4" id="KW-1185">Reference proteome</keyword>
<protein>
    <submittedName>
        <fullName evidence="3">SDR family oxidoreductase</fullName>
    </submittedName>
</protein>
<dbReference type="Proteomes" id="UP001302494">
    <property type="component" value="Chromosome"/>
</dbReference>
<dbReference type="PANTHER" id="PTHR43477">
    <property type="entry name" value="DIHYDROANTICAPSIN 7-DEHYDROGENASE"/>
    <property type="match status" value="1"/>
</dbReference>
<dbReference type="EMBL" id="CP116968">
    <property type="protein sequence ID" value="WNM61612.1"/>
    <property type="molecule type" value="Genomic_DNA"/>
</dbReference>
<dbReference type="InterPro" id="IPR051122">
    <property type="entry name" value="SDR_DHRS6-like"/>
</dbReference>
<dbReference type="AlphaFoldDB" id="A0AA96GHW9"/>
<dbReference type="KEGG" id="nneo:PQG83_17920"/>
<dbReference type="SUPFAM" id="SSF51735">
    <property type="entry name" value="NAD(P)-binding Rossmann-fold domains"/>
    <property type="match status" value="1"/>
</dbReference>
<dbReference type="InterPro" id="IPR002347">
    <property type="entry name" value="SDR_fam"/>
</dbReference>
<dbReference type="PRINTS" id="PR00081">
    <property type="entry name" value="GDHRDH"/>
</dbReference>
<dbReference type="RefSeq" id="WP_312744013.1">
    <property type="nucleotide sequence ID" value="NZ_CP116968.1"/>
</dbReference>
<comment type="similarity">
    <text evidence="1">Belongs to the short-chain dehydrogenases/reductases (SDR) family.</text>
</comment>
<name>A0AA96GHW9_9BACT</name>
<keyword evidence="2" id="KW-0560">Oxidoreductase</keyword>
<dbReference type="PANTHER" id="PTHR43477:SF1">
    <property type="entry name" value="DIHYDROANTICAPSIN 7-DEHYDROGENASE"/>
    <property type="match status" value="1"/>
</dbReference>
<gene>
    <name evidence="3" type="ORF">PQG83_17920</name>
</gene>
<reference evidence="3 4" key="1">
    <citation type="submission" date="2023-01" db="EMBL/GenBank/DDBJ databases">
        <title>Cultivation and genomic characterization of new, ubiquitous marine nitrite-oxidizing bacteria from the Nitrospirales.</title>
        <authorList>
            <person name="Mueller A.J."/>
            <person name="Daebeler A."/>
            <person name="Herbold C.W."/>
            <person name="Kirkegaard R.H."/>
            <person name="Daims H."/>
        </authorList>
    </citation>
    <scope>NUCLEOTIDE SEQUENCE [LARGE SCALE GENOMIC DNA]</scope>
    <source>
        <strain evidence="3 4">DK</strain>
    </source>
</reference>
<accession>A0AA96GHW9</accession>
<proteinExistence type="inferred from homology"/>
<evidence type="ECO:0000256" key="2">
    <source>
        <dbReference type="ARBA" id="ARBA00023002"/>
    </source>
</evidence>
<dbReference type="Pfam" id="PF13561">
    <property type="entry name" value="adh_short_C2"/>
    <property type="match status" value="1"/>
</dbReference>
<dbReference type="CDD" id="cd05233">
    <property type="entry name" value="SDR_c"/>
    <property type="match status" value="1"/>
</dbReference>
<dbReference type="Gene3D" id="3.40.50.720">
    <property type="entry name" value="NAD(P)-binding Rossmann-like Domain"/>
    <property type="match status" value="2"/>
</dbReference>
<organism evidence="3 4">
    <name type="scientific">Candidatus Nitrospira neomarina</name>
    <dbReference type="NCBI Taxonomy" id="3020899"/>
    <lineage>
        <taxon>Bacteria</taxon>
        <taxon>Pseudomonadati</taxon>
        <taxon>Nitrospirota</taxon>
        <taxon>Nitrospiria</taxon>
        <taxon>Nitrospirales</taxon>
        <taxon>Nitrospiraceae</taxon>
        <taxon>Nitrospira</taxon>
    </lineage>
</organism>
<evidence type="ECO:0000313" key="4">
    <source>
        <dbReference type="Proteomes" id="UP001302494"/>
    </source>
</evidence>
<sequence length="271" mass="29074">MSGATSWGENDWALILGVSSGFGEAAAMELANLGLNICGVHLDRKSTQANAERIASQIRSLGREVLFFNVNAADPERRVDILKALKQRGEESGKPVCVRVLLHSLAFGTLKPYIAESHAEAINKAQMDMTLDVMANSLVYWTQDLVAQKFLGTGSRIFSMTSAGGARVWRTYGAVSAAKSALESHTRQLALELAPLGITVNSLMAGVTDTPALRKIPGSDEMLTLAKRKNPSNRLTTTQDVADALGLLSHPKAHWITGNVICVDGGEFIVD</sequence>
<evidence type="ECO:0000256" key="1">
    <source>
        <dbReference type="ARBA" id="ARBA00006484"/>
    </source>
</evidence>
<dbReference type="GO" id="GO:0016491">
    <property type="term" value="F:oxidoreductase activity"/>
    <property type="evidence" value="ECO:0007669"/>
    <property type="project" value="UniProtKB-KW"/>
</dbReference>
<evidence type="ECO:0000313" key="3">
    <source>
        <dbReference type="EMBL" id="WNM61612.1"/>
    </source>
</evidence>